<dbReference type="AlphaFoldDB" id="A0A0W8ICV8"/>
<protein>
    <submittedName>
        <fullName evidence="2">Uncharacterized protein</fullName>
    </submittedName>
</protein>
<dbReference type="STRING" id="317018.AVL63_04505"/>
<organism evidence="2 3">
    <name type="scientific">Nesterenkonia jeotgali</name>
    <dbReference type="NCBI Taxonomy" id="317018"/>
    <lineage>
        <taxon>Bacteria</taxon>
        <taxon>Bacillati</taxon>
        <taxon>Actinomycetota</taxon>
        <taxon>Actinomycetes</taxon>
        <taxon>Micrococcales</taxon>
        <taxon>Micrococcaceae</taxon>
        <taxon>Nesterenkonia</taxon>
    </lineage>
</organism>
<dbReference type="Proteomes" id="UP000054023">
    <property type="component" value="Unassembled WGS sequence"/>
</dbReference>
<feature type="region of interest" description="Disordered" evidence="1">
    <location>
        <begin position="1"/>
        <end position="34"/>
    </location>
</feature>
<dbReference type="RefSeq" id="WP_058889024.1">
    <property type="nucleotide sequence ID" value="NZ_LQBM01000004.1"/>
</dbReference>
<evidence type="ECO:0000313" key="2">
    <source>
        <dbReference type="EMBL" id="KUG57790.1"/>
    </source>
</evidence>
<dbReference type="EMBL" id="LQBM01000004">
    <property type="protein sequence ID" value="KUG57790.1"/>
    <property type="molecule type" value="Genomic_DNA"/>
</dbReference>
<comment type="caution">
    <text evidence="2">The sequence shown here is derived from an EMBL/GenBank/DDBJ whole genome shotgun (WGS) entry which is preliminary data.</text>
</comment>
<keyword evidence="3" id="KW-1185">Reference proteome</keyword>
<proteinExistence type="predicted"/>
<evidence type="ECO:0000256" key="1">
    <source>
        <dbReference type="SAM" id="MobiDB-lite"/>
    </source>
</evidence>
<reference evidence="3" key="1">
    <citation type="submission" date="2015-12" db="EMBL/GenBank/DDBJ databases">
        <authorList>
            <person name="Nair G.R."/>
            <person name="Kaur G."/>
            <person name="Mayilraj S."/>
        </authorList>
    </citation>
    <scope>NUCLEOTIDE SEQUENCE [LARGE SCALE GENOMIC DNA]</scope>
    <source>
        <strain evidence="3">CD08_7</strain>
    </source>
</reference>
<name>A0A0W8ICV8_9MICC</name>
<evidence type="ECO:0000313" key="3">
    <source>
        <dbReference type="Proteomes" id="UP000054023"/>
    </source>
</evidence>
<accession>A0A0W8ICV8</accession>
<gene>
    <name evidence="2" type="ORF">AVL63_04505</name>
</gene>
<sequence length="100" mass="10700">MTAHPDSAQEHHWAKLPVDPTTMTPADTTEPLKIEKADGTRYSITIGPKRLAIAAQALAEVVVPHKPWDGLETAEHDLFTTEAQAALEGAGFTVETTPAS</sequence>